<keyword evidence="3 9" id="KW-0808">Transferase</keyword>
<evidence type="ECO:0000256" key="7">
    <source>
        <dbReference type="SAM" id="Phobius"/>
    </source>
</evidence>
<organism evidence="9 10">
    <name type="scientific">Orenia marismortui</name>
    <dbReference type="NCBI Taxonomy" id="46469"/>
    <lineage>
        <taxon>Bacteria</taxon>
        <taxon>Bacillati</taxon>
        <taxon>Bacillota</taxon>
        <taxon>Clostridia</taxon>
        <taxon>Halanaerobiales</taxon>
        <taxon>Halobacteroidaceae</taxon>
        <taxon>Orenia</taxon>
    </lineage>
</organism>
<dbReference type="NCBIfam" id="TIGR03023">
    <property type="entry name" value="WcaJ_sugtrans"/>
    <property type="match status" value="1"/>
</dbReference>
<dbReference type="InterPro" id="IPR017475">
    <property type="entry name" value="EPS_sugar_tfrase"/>
</dbReference>
<reference evidence="9 10" key="1">
    <citation type="submission" date="2019-03" db="EMBL/GenBank/DDBJ databases">
        <title>Subsurface microbial communities from deep shales in Ohio and West Virginia, USA.</title>
        <authorList>
            <person name="Wrighton K."/>
        </authorList>
    </citation>
    <scope>NUCLEOTIDE SEQUENCE [LARGE SCALE GENOMIC DNA]</scope>
    <source>
        <strain evidence="9 10">MSL 6dP</strain>
    </source>
</reference>
<dbReference type="PANTHER" id="PTHR30576">
    <property type="entry name" value="COLANIC BIOSYNTHESIS UDP-GLUCOSE LIPID CARRIER TRANSFERASE"/>
    <property type="match status" value="1"/>
</dbReference>
<dbReference type="PANTHER" id="PTHR30576:SF0">
    <property type="entry name" value="UNDECAPRENYL-PHOSPHATE N-ACETYLGALACTOSAMINYL 1-PHOSPHATE TRANSFERASE-RELATED"/>
    <property type="match status" value="1"/>
</dbReference>
<comment type="similarity">
    <text evidence="2">Belongs to the bacterial sugar transferase family.</text>
</comment>
<keyword evidence="10" id="KW-1185">Reference proteome</keyword>
<evidence type="ECO:0000259" key="8">
    <source>
        <dbReference type="Pfam" id="PF02397"/>
    </source>
</evidence>
<evidence type="ECO:0000256" key="6">
    <source>
        <dbReference type="ARBA" id="ARBA00023136"/>
    </source>
</evidence>
<feature type="domain" description="Bacterial sugar transferase" evidence="8">
    <location>
        <begin position="280"/>
        <end position="459"/>
    </location>
</feature>
<keyword evidence="4 7" id="KW-0812">Transmembrane</keyword>
<evidence type="ECO:0000256" key="2">
    <source>
        <dbReference type="ARBA" id="ARBA00006464"/>
    </source>
</evidence>
<dbReference type="Gene3D" id="3.40.50.720">
    <property type="entry name" value="NAD(P)-binding Rossmann-like Domain"/>
    <property type="match status" value="1"/>
</dbReference>
<gene>
    <name evidence="9" type="ORF">C7959_101151</name>
</gene>
<feature type="transmembrane region" description="Helical" evidence="7">
    <location>
        <begin position="285"/>
        <end position="306"/>
    </location>
</feature>
<dbReference type="InterPro" id="IPR003362">
    <property type="entry name" value="Bact_transf"/>
</dbReference>
<evidence type="ECO:0000256" key="1">
    <source>
        <dbReference type="ARBA" id="ARBA00004141"/>
    </source>
</evidence>
<sequence length="467" mass="54251">MIKENQKILNSILVLIDGIIIAFSLVLAILTRFKSGFFNVEGNHLPFQAYLMSLIFIVPIYLILYKVYSLYTPYRTKTIFKEFRNIVKANFIGLSLLVTILFISKQIHYSRFVLFLFFIISILTTFIERLILRLILRKLRQKGFNLKHIIVIGSGDLAEEFIIKIFSNKYLGYNVVGIFDNDKDNGYQINGVPVIGNINNLNKYLDNNIIDEVIIALPLDEYDELNNIIDICEKCGVRSKVVPSYSQYISSDPYIDEVDGLHLIHMRHVPLDNYINKSIKRVIDLIISILSLIIFSPVMLFISITIKLTSPGPVLFKQNRVGENGREFCMYKFRSMDVQKEEVSSTKWTTEDDPRKTKFGDFIRKTSLDELPQLFNVLKGDMSLVGPRPERPFFVKKFKEEIPKYMVKHQVPPGITGWAQVNGWRGDTSISERIKYDIYYVENYSILFDFKILFFTVFKGFLNKNAY</sequence>
<dbReference type="InterPro" id="IPR017473">
    <property type="entry name" value="Undecaprenyl-P_gluc_Ptfrase"/>
</dbReference>
<dbReference type="Proteomes" id="UP000295832">
    <property type="component" value="Unassembled WGS sequence"/>
</dbReference>
<dbReference type="STRING" id="926561.GCA_000379025_00899"/>
<dbReference type="GO" id="GO:0016780">
    <property type="term" value="F:phosphotransferase activity, for other substituted phosphate groups"/>
    <property type="evidence" value="ECO:0007669"/>
    <property type="project" value="TreeGrafter"/>
</dbReference>
<protein>
    <submittedName>
        <fullName evidence="9">Undecaprenyl-phosphate glucose phosphotransferase</fullName>
    </submittedName>
</protein>
<evidence type="ECO:0000256" key="5">
    <source>
        <dbReference type="ARBA" id="ARBA00022989"/>
    </source>
</evidence>
<evidence type="ECO:0000256" key="3">
    <source>
        <dbReference type="ARBA" id="ARBA00022679"/>
    </source>
</evidence>
<keyword evidence="6 7" id="KW-0472">Membrane</keyword>
<dbReference type="EMBL" id="SOEG01000001">
    <property type="protein sequence ID" value="TDX59264.1"/>
    <property type="molecule type" value="Genomic_DNA"/>
</dbReference>
<keyword evidence="5 7" id="KW-1133">Transmembrane helix</keyword>
<feature type="transmembrane region" description="Helical" evidence="7">
    <location>
        <begin position="12"/>
        <end position="33"/>
    </location>
</feature>
<evidence type="ECO:0000256" key="4">
    <source>
        <dbReference type="ARBA" id="ARBA00022692"/>
    </source>
</evidence>
<feature type="transmembrane region" description="Helical" evidence="7">
    <location>
        <begin position="109"/>
        <end position="132"/>
    </location>
</feature>
<dbReference type="Pfam" id="PF13727">
    <property type="entry name" value="CoA_binding_3"/>
    <property type="match status" value="1"/>
</dbReference>
<comment type="caution">
    <text evidence="9">The sequence shown here is derived from an EMBL/GenBank/DDBJ whole genome shotgun (WGS) entry which is preliminary data.</text>
</comment>
<dbReference type="SUPFAM" id="SSF51735">
    <property type="entry name" value="NAD(P)-binding Rossmann-fold domains"/>
    <property type="match status" value="1"/>
</dbReference>
<name>A0A4R8HLL6_9FIRM</name>
<dbReference type="Pfam" id="PF02397">
    <property type="entry name" value="Bac_transf"/>
    <property type="match status" value="1"/>
</dbReference>
<evidence type="ECO:0000313" key="10">
    <source>
        <dbReference type="Proteomes" id="UP000295832"/>
    </source>
</evidence>
<comment type="subcellular location">
    <subcellularLocation>
        <location evidence="1">Membrane</location>
        <topology evidence="1">Multi-pass membrane protein</topology>
    </subcellularLocation>
</comment>
<accession>A0A4R8HLL6</accession>
<feature type="transmembrane region" description="Helical" evidence="7">
    <location>
        <begin position="45"/>
        <end position="65"/>
    </location>
</feature>
<dbReference type="GO" id="GO:0016020">
    <property type="term" value="C:membrane"/>
    <property type="evidence" value="ECO:0007669"/>
    <property type="project" value="UniProtKB-SubCell"/>
</dbReference>
<dbReference type="AlphaFoldDB" id="A0A4R8HLL6"/>
<proteinExistence type="inferred from homology"/>
<evidence type="ECO:0000313" key="9">
    <source>
        <dbReference type="EMBL" id="TDX59264.1"/>
    </source>
</evidence>
<dbReference type="NCBIfam" id="TIGR03025">
    <property type="entry name" value="EPS_sugtrans"/>
    <property type="match status" value="1"/>
</dbReference>
<dbReference type="RefSeq" id="WP_134114281.1">
    <property type="nucleotide sequence ID" value="NZ_SOEG01000001.1"/>
</dbReference>
<feature type="transmembrane region" description="Helical" evidence="7">
    <location>
        <begin position="86"/>
        <end position="103"/>
    </location>
</feature>
<dbReference type="InterPro" id="IPR036291">
    <property type="entry name" value="NAD(P)-bd_dom_sf"/>
</dbReference>